<feature type="transmembrane region" description="Helical" evidence="10">
    <location>
        <begin position="386"/>
        <end position="407"/>
    </location>
</feature>
<name>A0ABV1EAS2_9FIRM</name>
<organism evidence="11 12">
    <name type="scientific">Pseudoflavonifractor intestinihominis</name>
    <dbReference type="NCBI Taxonomy" id="3133171"/>
    <lineage>
        <taxon>Bacteria</taxon>
        <taxon>Bacillati</taxon>
        <taxon>Bacillota</taxon>
        <taxon>Clostridia</taxon>
        <taxon>Eubacteriales</taxon>
        <taxon>Oscillospiraceae</taxon>
        <taxon>Pseudoflavonifractor</taxon>
    </lineage>
</organism>
<evidence type="ECO:0000256" key="5">
    <source>
        <dbReference type="ARBA" id="ARBA00022475"/>
    </source>
</evidence>
<reference evidence="11 12" key="1">
    <citation type="submission" date="2024-03" db="EMBL/GenBank/DDBJ databases">
        <title>Human intestinal bacterial collection.</title>
        <authorList>
            <person name="Pauvert C."/>
            <person name="Hitch T.C.A."/>
            <person name="Clavel T."/>
        </authorList>
    </citation>
    <scope>NUCLEOTIDE SEQUENCE [LARGE SCALE GENOMIC DNA]</scope>
    <source>
        <strain evidence="11 12">CLA-AP-H29</strain>
    </source>
</reference>
<evidence type="ECO:0000256" key="9">
    <source>
        <dbReference type="ARBA" id="ARBA00023251"/>
    </source>
</evidence>
<keyword evidence="8 10" id="KW-0472">Membrane</keyword>
<evidence type="ECO:0000256" key="3">
    <source>
        <dbReference type="ARBA" id="ARBA00022106"/>
    </source>
</evidence>
<evidence type="ECO:0000256" key="6">
    <source>
        <dbReference type="ARBA" id="ARBA00022692"/>
    </source>
</evidence>
<dbReference type="PIRSF" id="PIRSF006603">
    <property type="entry name" value="DinF"/>
    <property type="match status" value="1"/>
</dbReference>
<evidence type="ECO:0000256" key="4">
    <source>
        <dbReference type="ARBA" id="ARBA00022448"/>
    </source>
</evidence>
<dbReference type="Pfam" id="PF01554">
    <property type="entry name" value="MatE"/>
    <property type="match status" value="2"/>
</dbReference>
<keyword evidence="12" id="KW-1185">Reference proteome</keyword>
<keyword evidence="6 10" id="KW-0812">Transmembrane</keyword>
<dbReference type="PANTHER" id="PTHR43823:SF3">
    <property type="entry name" value="MULTIDRUG EXPORT PROTEIN MEPA"/>
    <property type="match status" value="1"/>
</dbReference>
<dbReference type="InterPro" id="IPR045070">
    <property type="entry name" value="MATE_MepA-like"/>
</dbReference>
<keyword evidence="4" id="KW-0813">Transport</keyword>
<gene>
    <name evidence="11" type="ORF">WMO64_13165</name>
</gene>
<feature type="transmembrane region" description="Helical" evidence="10">
    <location>
        <begin position="310"/>
        <end position="334"/>
    </location>
</feature>
<keyword evidence="7 10" id="KW-1133">Transmembrane helix</keyword>
<comment type="similarity">
    <text evidence="2">Belongs to the multi antimicrobial extrusion (MATE) (TC 2.A.66.1) family. MepA subfamily.</text>
</comment>
<feature type="transmembrane region" description="Helical" evidence="10">
    <location>
        <begin position="413"/>
        <end position="432"/>
    </location>
</feature>
<evidence type="ECO:0000256" key="8">
    <source>
        <dbReference type="ARBA" id="ARBA00023136"/>
    </source>
</evidence>
<dbReference type="Proteomes" id="UP001464378">
    <property type="component" value="Unassembled WGS sequence"/>
</dbReference>
<comment type="subcellular location">
    <subcellularLocation>
        <location evidence="1">Cell membrane</location>
        <topology evidence="1">Multi-pass membrane protein</topology>
    </subcellularLocation>
</comment>
<accession>A0ABV1EAS2</accession>
<feature type="transmembrane region" description="Helical" evidence="10">
    <location>
        <begin position="53"/>
        <end position="77"/>
    </location>
</feature>
<evidence type="ECO:0000256" key="10">
    <source>
        <dbReference type="SAM" id="Phobius"/>
    </source>
</evidence>
<dbReference type="InterPro" id="IPR048279">
    <property type="entry name" value="MdtK-like"/>
</dbReference>
<evidence type="ECO:0000313" key="12">
    <source>
        <dbReference type="Proteomes" id="UP001464378"/>
    </source>
</evidence>
<evidence type="ECO:0000313" key="11">
    <source>
        <dbReference type="EMBL" id="MEQ2444410.1"/>
    </source>
</evidence>
<dbReference type="InterPro" id="IPR051327">
    <property type="entry name" value="MATE_MepA_subfamily"/>
</dbReference>
<dbReference type="RefSeq" id="WP_349232263.1">
    <property type="nucleotide sequence ID" value="NZ_JBBMFK010000024.1"/>
</dbReference>
<feature type="transmembrane region" description="Helical" evidence="10">
    <location>
        <begin position="354"/>
        <end position="379"/>
    </location>
</feature>
<feature type="transmembrane region" description="Helical" evidence="10">
    <location>
        <begin position="12"/>
        <end position="33"/>
    </location>
</feature>
<feature type="transmembrane region" description="Helical" evidence="10">
    <location>
        <begin position="163"/>
        <end position="183"/>
    </location>
</feature>
<dbReference type="PANTHER" id="PTHR43823">
    <property type="entry name" value="SPORULATION PROTEIN YKVU"/>
    <property type="match status" value="1"/>
</dbReference>
<dbReference type="InterPro" id="IPR002528">
    <property type="entry name" value="MATE_fam"/>
</dbReference>
<feature type="transmembrane region" description="Helical" evidence="10">
    <location>
        <begin position="234"/>
        <end position="255"/>
    </location>
</feature>
<keyword evidence="5" id="KW-1003">Cell membrane</keyword>
<dbReference type="EMBL" id="JBBMFK010000024">
    <property type="protein sequence ID" value="MEQ2444410.1"/>
    <property type="molecule type" value="Genomic_DNA"/>
</dbReference>
<keyword evidence="9" id="KW-0046">Antibiotic resistance</keyword>
<feature type="transmembrane region" description="Helical" evidence="10">
    <location>
        <begin position="275"/>
        <end position="298"/>
    </location>
</feature>
<feature type="transmembrane region" description="Helical" evidence="10">
    <location>
        <begin position="189"/>
        <end position="213"/>
    </location>
</feature>
<proteinExistence type="inferred from homology"/>
<dbReference type="CDD" id="cd13143">
    <property type="entry name" value="MATE_MepA_like"/>
    <property type="match status" value="1"/>
</dbReference>
<evidence type="ECO:0000256" key="2">
    <source>
        <dbReference type="ARBA" id="ARBA00008417"/>
    </source>
</evidence>
<feature type="transmembrane region" description="Helical" evidence="10">
    <location>
        <begin position="134"/>
        <end position="151"/>
    </location>
</feature>
<comment type="caution">
    <text evidence="11">The sequence shown here is derived from an EMBL/GenBank/DDBJ whole genome shotgun (WGS) entry which is preliminary data.</text>
</comment>
<protein>
    <recommendedName>
        <fullName evidence="3">Multidrug export protein MepA</fullName>
    </recommendedName>
</protein>
<evidence type="ECO:0000256" key="1">
    <source>
        <dbReference type="ARBA" id="ARBA00004651"/>
    </source>
</evidence>
<evidence type="ECO:0000256" key="7">
    <source>
        <dbReference type="ARBA" id="ARBA00022989"/>
    </source>
</evidence>
<sequence length="443" mass="47072">MENRLDRDYDFLSLLRFSLPSVVMMIFTSLYTIVDGMFVSRFVGEDALAALNIVFPVMCLIMAAGIMLATGGSAIVARRMGSGEEQSALEGFSLLILVSAAAGGAFSVLGLAAAEPICRLLGGEGDLMVHCVPYLRIIMLFGPMSMLQLMFQSFFVTAGRPGLGLGLTVAAGVANMVLDYAFIVPGGMGVAGAALATVTGYCIPAVAGLVFFARQRQGLRFARPRWDGRMLANACFNGSSEMVSNLSSAVVTLLFNLTMLELLGPPGVSAITIVLYAQFLLTALYIGFSIGVAPVFSFNYGADNRPRLRALFRSCLVFVGVTSAALFFASLFMADGVVAVFSTRGSEVYGLAVHGFRLFAPMILFAGVNIFASALFTALSNGPVSALLSFLRTFGFLTAGLLLLPRLLEVDGVWLAVPAAELLSFGVSLWCFRWGGKRYGYAG</sequence>
<feature type="transmembrane region" description="Helical" evidence="10">
    <location>
        <begin position="89"/>
        <end position="114"/>
    </location>
</feature>